<keyword evidence="13" id="KW-1185">Reference proteome</keyword>
<dbReference type="GO" id="GO:0050808">
    <property type="term" value="P:synapse organization"/>
    <property type="evidence" value="ECO:0007669"/>
    <property type="project" value="TreeGrafter"/>
</dbReference>
<dbReference type="PROSITE" id="PS50835">
    <property type="entry name" value="IG_LIKE"/>
    <property type="match status" value="24"/>
</dbReference>
<dbReference type="GO" id="GO:0045214">
    <property type="term" value="P:sarcomere organization"/>
    <property type="evidence" value="ECO:0007669"/>
    <property type="project" value="UniProtKB-ARBA"/>
</dbReference>
<dbReference type="FunFam" id="2.60.40.10:FF:000032">
    <property type="entry name" value="palladin isoform X1"/>
    <property type="match status" value="3"/>
</dbReference>
<dbReference type="GO" id="GO:0040017">
    <property type="term" value="P:positive regulation of locomotion"/>
    <property type="evidence" value="ECO:0007669"/>
    <property type="project" value="UniProtKB-ARBA"/>
</dbReference>
<dbReference type="GO" id="GO:0019899">
    <property type="term" value="F:enzyme binding"/>
    <property type="evidence" value="ECO:0007669"/>
    <property type="project" value="UniProtKB-ARBA"/>
</dbReference>
<dbReference type="FunFam" id="2.60.40.10:FF:001409">
    <property type="entry name" value="Muscle M-line assembly protein unc-89"/>
    <property type="match status" value="1"/>
</dbReference>
<dbReference type="GO" id="GO:0030424">
    <property type="term" value="C:axon"/>
    <property type="evidence" value="ECO:0007669"/>
    <property type="project" value="TreeGrafter"/>
</dbReference>
<dbReference type="FunFam" id="2.60.40.10:FF:000031">
    <property type="entry name" value="Myosin-binding protein C, slow type"/>
    <property type="match status" value="1"/>
</dbReference>
<feature type="domain" description="Ig-like" evidence="11">
    <location>
        <begin position="1942"/>
        <end position="2031"/>
    </location>
</feature>
<dbReference type="InterPro" id="IPR013098">
    <property type="entry name" value="Ig_I-set"/>
</dbReference>
<proteinExistence type="inferred from homology"/>
<dbReference type="Pfam" id="PF07679">
    <property type="entry name" value="I-set"/>
    <property type="match status" value="27"/>
</dbReference>
<dbReference type="GO" id="GO:0060298">
    <property type="term" value="P:positive regulation of sarcomere organization"/>
    <property type="evidence" value="ECO:0007669"/>
    <property type="project" value="UniProtKB-ARBA"/>
</dbReference>
<dbReference type="PANTHER" id="PTHR45080">
    <property type="entry name" value="CONTACTIN 5"/>
    <property type="match status" value="1"/>
</dbReference>
<keyword evidence="3" id="KW-0728">SH3 domain</keyword>
<dbReference type="FunFam" id="2.60.40.10:FF:000344">
    <property type="entry name" value="Muscle M-line assembly protein unc-89"/>
    <property type="match status" value="4"/>
</dbReference>
<dbReference type="FunFam" id="2.60.40.10:FF:000107">
    <property type="entry name" value="Myosin, light chain kinase a"/>
    <property type="match status" value="1"/>
</dbReference>
<dbReference type="GO" id="GO:0007156">
    <property type="term" value="P:homophilic cell adhesion via plasma membrane adhesion molecules"/>
    <property type="evidence" value="ECO:0007669"/>
    <property type="project" value="TreeGrafter"/>
</dbReference>
<feature type="domain" description="Ig-like" evidence="11">
    <location>
        <begin position="1216"/>
        <end position="1306"/>
    </location>
</feature>
<evidence type="ECO:0000313" key="13">
    <source>
        <dbReference type="Proteomes" id="UP000274131"/>
    </source>
</evidence>
<dbReference type="InterPro" id="IPR007110">
    <property type="entry name" value="Ig-like_dom"/>
</dbReference>
<keyword evidence="9" id="KW-0393">Immunoglobulin domain</keyword>
<dbReference type="GO" id="GO:0045989">
    <property type="term" value="P:positive regulation of striated muscle contraction"/>
    <property type="evidence" value="ECO:0007669"/>
    <property type="project" value="UniProtKB-ARBA"/>
</dbReference>
<feature type="domain" description="Ig-like" evidence="11">
    <location>
        <begin position="1700"/>
        <end position="1789"/>
    </location>
</feature>
<reference evidence="12 13" key="2">
    <citation type="submission" date="2018-10" db="EMBL/GenBank/DDBJ databases">
        <authorList>
            <consortium name="Pathogen Informatics"/>
        </authorList>
    </citation>
    <scope>NUCLEOTIDE SEQUENCE [LARGE SCALE GENOMIC DNA]</scope>
</reference>
<evidence type="ECO:0000256" key="1">
    <source>
        <dbReference type="ARBA" id="ARBA00004657"/>
    </source>
</evidence>
<evidence type="ECO:0000313" key="12">
    <source>
        <dbReference type="EMBL" id="VDD94061.1"/>
    </source>
</evidence>
<evidence type="ECO:0000256" key="3">
    <source>
        <dbReference type="ARBA" id="ARBA00022443"/>
    </source>
</evidence>
<feature type="domain" description="Ig-like" evidence="11">
    <location>
        <begin position="1837"/>
        <end position="1929"/>
    </location>
</feature>
<dbReference type="InterPro" id="IPR003599">
    <property type="entry name" value="Ig_sub"/>
</dbReference>
<dbReference type="GO" id="GO:0043025">
    <property type="term" value="C:neuronal cell body"/>
    <property type="evidence" value="ECO:0007669"/>
    <property type="project" value="TreeGrafter"/>
</dbReference>
<evidence type="ECO:0000256" key="6">
    <source>
        <dbReference type="ARBA" id="ARBA00022737"/>
    </source>
</evidence>
<comment type="similarity">
    <text evidence="2">Belongs to the protein kinase superfamily. CAMK Ser/Thr protein kinase family.</text>
</comment>
<dbReference type="WBParaSite" id="EVEC_0000940201-mRNA-1">
    <property type="protein sequence ID" value="EVEC_0000940201-mRNA-1"/>
    <property type="gene ID" value="EVEC_0000940201"/>
</dbReference>
<dbReference type="GO" id="GO:0005886">
    <property type="term" value="C:plasma membrane"/>
    <property type="evidence" value="ECO:0007669"/>
    <property type="project" value="TreeGrafter"/>
</dbReference>
<feature type="domain" description="Ig-like" evidence="11">
    <location>
        <begin position="316"/>
        <end position="404"/>
    </location>
</feature>
<evidence type="ECO:0000256" key="5">
    <source>
        <dbReference type="ARBA" id="ARBA00022729"/>
    </source>
</evidence>
<dbReference type="FunFam" id="2.60.40.10:FF:000080">
    <property type="entry name" value="Myosin light chain kinase, smooth muscle"/>
    <property type="match status" value="1"/>
</dbReference>
<organism evidence="14">
    <name type="scientific">Enterobius vermicularis</name>
    <name type="common">Human pinworm</name>
    <dbReference type="NCBI Taxonomy" id="51028"/>
    <lineage>
        <taxon>Eukaryota</taxon>
        <taxon>Metazoa</taxon>
        <taxon>Ecdysozoa</taxon>
        <taxon>Nematoda</taxon>
        <taxon>Chromadorea</taxon>
        <taxon>Rhabditida</taxon>
        <taxon>Spirurina</taxon>
        <taxon>Oxyuridomorpha</taxon>
        <taxon>Oxyuroidea</taxon>
        <taxon>Oxyuridae</taxon>
        <taxon>Enterobius</taxon>
    </lineage>
</organism>
<keyword evidence="7" id="KW-1015">Disulfide bond</keyword>
<protein>
    <submittedName>
        <fullName evidence="14">Muscle M-line assembly protein unc-89</fullName>
    </submittedName>
</protein>
<feature type="domain" description="Ig-like" evidence="11">
    <location>
        <begin position="2732"/>
        <end position="2822"/>
    </location>
</feature>
<feature type="domain" description="Ig-like" evidence="11">
    <location>
        <begin position="2634"/>
        <end position="2724"/>
    </location>
</feature>
<evidence type="ECO:0000259" key="11">
    <source>
        <dbReference type="PROSITE" id="PS50835"/>
    </source>
</evidence>
<dbReference type="GO" id="GO:0031672">
    <property type="term" value="C:A band"/>
    <property type="evidence" value="ECO:0007669"/>
    <property type="project" value="UniProtKB-ARBA"/>
</dbReference>
<dbReference type="InterPro" id="IPR013783">
    <property type="entry name" value="Ig-like_fold"/>
</dbReference>
<dbReference type="FunFam" id="2.60.40.10:FF:001436">
    <property type="entry name" value="Muscle M-line assembly protein unc-89"/>
    <property type="match status" value="1"/>
</dbReference>
<dbReference type="Gene3D" id="2.60.40.10">
    <property type="entry name" value="Immunoglobulins"/>
    <property type="match status" value="29"/>
</dbReference>
<dbReference type="InterPro" id="IPR003598">
    <property type="entry name" value="Ig_sub2"/>
</dbReference>
<dbReference type="STRING" id="51028.A0A0N4VF89"/>
<feature type="compositionally biased region" description="Low complexity" evidence="10">
    <location>
        <begin position="86"/>
        <end position="100"/>
    </location>
</feature>
<comment type="subcellular location">
    <subcellularLocation>
        <location evidence="1">Cytoplasm</location>
        <location evidence="1">Myofibril</location>
    </subcellularLocation>
</comment>
<feature type="domain" description="Ig-like" evidence="11">
    <location>
        <begin position="506"/>
        <end position="593"/>
    </location>
</feature>
<dbReference type="SMART" id="SM00408">
    <property type="entry name" value="IGc2"/>
    <property type="match status" value="23"/>
</dbReference>
<feature type="domain" description="Ig-like" evidence="11">
    <location>
        <begin position="216"/>
        <end position="304"/>
    </location>
</feature>
<evidence type="ECO:0000256" key="4">
    <source>
        <dbReference type="ARBA" id="ARBA00022490"/>
    </source>
</evidence>
<feature type="domain" description="Ig-like" evidence="11">
    <location>
        <begin position="2242"/>
        <end position="2332"/>
    </location>
</feature>
<dbReference type="InterPro" id="IPR036179">
    <property type="entry name" value="Ig-like_dom_sf"/>
</dbReference>
<feature type="domain" description="Ig-like" evidence="11">
    <location>
        <begin position="2928"/>
        <end position="2999"/>
    </location>
</feature>
<name>A0A0N4VF89_ENTVE</name>
<feature type="domain" description="Ig-like" evidence="11">
    <location>
        <begin position="927"/>
        <end position="1013"/>
    </location>
</feature>
<keyword evidence="4" id="KW-0963">Cytoplasm</keyword>
<dbReference type="InterPro" id="IPR050958">
    <property type="entry name" value="Cell_Adh-Cytoskel_Orgn"/>
</dbReference>
<dbReference type="FunFam" id="2.60.40.10:FF:000425">
    <property type="entry name" value="Myosin light chain kinase"/>
    <property type="match status" value="10"/>
</dbReference>
<evidence type="ECO:0000256" key="9">
    <source>
        <dbReference type="ARBA" id="ARBA00023319"/>
    </source>
</evidence>
<dbReference type="GO" id="GO:0008046">
    <property type="term" value="F:axon guidance receptor activity"/>
    <property type="evidence" value="ECO:0007669"/>
    <property type="project" value="TreeGrafter"/>
</dbReference>
<accession>A0A0N4VF89</accession>
<dbReference type="InterPro" id="IPR013106">
    <property type="entry name" value="Ig_V-set"/>
</dbReference>
<dbReference type="SUPFAM" id="SSF48726">
    <property type="entry name" value="Immunoglobulin"/>
    <property type="match status" value="29"/>
</dbReference>
<dbReference type="SMART" id="SM00409">
    <property type="entry name" value="IG"/>
    <property type="match status" value="27"/>
</dbReference>
<evidence type="ECO:0000313" key="14">
    <source>
        <dbReference type="WBParaSite" id="EVEC_0000940201-mRNA-1"/>
    </source>
</evidence>
<feature type="domain" description="Ig-like" evidence="11">
    <location>
        <begin position="2438"/>
        <end position="2528"/>
    </location>
</feature>
<feature type="domain" description="Ig-like" evidence="11">
    <location>
        <begin position="1410"/>
        <end position="1507"/>
    </location>
</feature>
<keyword evidence="6" id="KW-0677">Repeat</keyword>
<feature type="domain" description="Ig-like" evidence="11">
    <location>
        <begin position="1509"/>
        <end position="1597"/>
    </location>
</feature>
<feature type="domain" description="Ig-like" evidence="11">
    <location>
        <begin position="2340"/>
        <end position="2430"/>
    </location>
</feature>
<feature type="domain" description="Ig-like" evidence="11">
    <location>
        <begin position="1314"/>
        <end position="1402"/>
    </location>
</feature>
<dbReference type="Proteomes" id="UP000274131">
    <property type="component" value="Unassembled WGS sequence"/>
</dbReference>
<reference evidence="14" key="1">
    <citation type="submission" date="2016-04" db="UniProtKB">
        <authorList>
            <consortium name="WormBaseParasite"/>
        </authorList>
    </citation>
    <scope>IDENTIFICATION</scope>
</reference>
<dbReference type="PANTHER" id="PTHR45080:SF8">
    <property type="entry name" value="IG-LIKE DOMAIN-CONTAINING PROTEIN"/>
    <property type="match status" value="1"/>
</dbReference>
<evidence type="ECO:0000256" key="8">
    <source>
        <dbReference type="ARBA" id="ARBA00023179"/>
    </source>
</evidence>
<dbReference type="OrthoDB" id="5969272at2759"/>
<feature type="domain" description="Ig-like" evidence="11">
    <location>
        <begin position="2146"/>
        <end position="2235"/>
    </location>
</feature>
<keyword evidence="5" id="KW-0732">Signal</keyword>
<feature type="domain" description="Ig-like" evidence="11">
    <location>
        <begin position="2830"/>
        <end position="2920"/>
    </location>
</feature>
<feature type="domain" description="Ig-like" evidence="11">
    <location>
        <begin position="1118"/>
        <end position="1208"/>
    </location>
</feature>
<evidence type="ECO:0000256" key="7">
    <source>
        <dbReference type="ARBA" id="ARBA00023157"/>
    </source>
</evidence>
<dbReference type="EMBL" id="UXUI01009623">
    <property type="protein sequence ID" value="VDD94061.1"/>
    <property type="molecule type" value="Genomic_DNA"/>
</dbReference>
<feature type="domain" description="Ig-like" evidence="11">
    <location>
        <begin position="2037"/>
        <end position="2127"/>
    </location>
</feature>
<feature type="domain" description="Ig-like" evidence="11">
    <location>
        <begin position="136"/>
        <end position="201"/>
    </location>
</feature>
<feature type="domain" description="Ig-like" evidence="11">
    <location>
        <begin position="1603"/>
        <end position="1692"/>
    </location>
</feature>
<keyword evidence="8" id="KW-0514">Muscle protein</keyword>
<dbReference type="SMART" id="SM00406">
    <property type="entry name" value="IGv"/>
    <property type="match status" value="4"/>
</dbReference>
<sequence>MPLRCLYIIELTDTEEGGLELVDPSWSAEQDSTEIETTTAPDVEMNMSDIRSEFSEYSTVSRKSSLYNGPEEGPPRKKVKSPPVISPTGSSTSLYSGGSSSIDWTTTGTTLEMQGTRVTRTQYGFRTLQESSAKMCLKVTGYPLPVITWYKDDQLLQEDNRHTFYADEDGFFALTIDPVQIEDTGRYTCMATNEYGQASTSAFFKVIKVEKEAAPPAFVNTLKDQEVKEGEVACFECEVEGWPEPELMWLVDDQPLRPSHDFRLDYDGQNARLEIRDAQPEDTGTYTVRIKNEYGSAESNAKLTVEPDPDRNHVAPEFQTSMEDVECDEGDDVRFKTVLTGDPNPEVSWLVNGIPLTESDKIKFISEDGICILTIKNVTRHFDGIVSCMGVNRLGSQISEARLKVRIPPTPPQFDRPLEDKIVQEGSRILYDIEISGYPEPSISSGDYGIEISGRGEGIYRLDVTSADVQKHDAEFACIAINEHGQAESRARVVVEPVEEESRAAPTFIKDIEDQKVKLGELAVFETSVRGNPKPEVSWFINGRKLEKNTPGVRIETTDMDHKITIDSAQYAGTVLCRAENAVGRYETKAKLTVLSPEKPKKKPTVKEGLQDQTIVEESTVTFEAEIEGEPKPTYKWYLNETQLEESENILIREFAGSCKIELHNVSLKQGGTIKLVAENSEGSCESVAKLIVTEKPHAPKFTVKPKNVTVVRGSEARFEAEAKSIPEATYQWAINGRKIRDTTTGARIESADGVSILILDTAIWDSGTVTVLAENAQGCDEAGALLTVEEKKAETMEEKTDVHIAEETGEHKVVESRAEERYEEISMTQRRMEVRKNLEDQYVKPGETAQFEVIVQNADELQWYNNGKLLSDDMPGVKITSTQNYEFRLNIDSTQYAGVITVKAKTAFETLETSANLVVEEPSVPPQMTSQLQNITVTEGQTLKMEIRSDRDSKFEWKLNDKPLKGMENVEITEEKTYSKMEIKDVTKEHAGKVTVTAINETGETSSTSEVTVKERTEPPIIMKGPQTVSIKEGEDAKFTAEFVGKPTPTATWTLNSETLVETVNRVEIITEEHKSSVNIKKCTVKDSGEIAIITENTLGKDIRTAILQVSPDEKKPVFETQLIDRSVDEGEPLRWDVRIARPYDSTKVSWYLNEKELISSEEVQIINHGDGHHHVTISEARTEMNGILVCRAENSFGTSESRATINVKEVDSKPVFTRSIQDHETVEGESVKFSAIVRGRPTPKIVWYLNEEEVKSSEEISIKRDESTGKVSLKILKPVESQTGKITIRASNSVGETESSAKLVVEKKKEPPRFLADMDSRQVYEGDTVKFAVTVAGTPTPEVQWFLNGEPVASTSNITIVEENGTHTVTMKQVIPEQSGEISCEARNSAGHKKQHATLTVKPTGEAPTFAKNLEDRLVEEGGKLHMEATLSKTKPKPEITWLRDGSPLKDKRFITGMTEDGVLTLDIEETQLSDKSRITIRAENSFGIAECCASIGVQKKRPLAKPSFLSDIAPIFVKEGDTLEAKVLITGDPSPFAKWYINDQLVVETEDTEIKSENGIYTLKIFGASRDMTGTIKCTAYNRMGEITTEGKIEVISAIPVEFESTLCDATCREGDTLKLKAVLLGEPTPDVTWYINGKKLQESQNVKIHAEKGTYTVTIKDITIEYSGKVVCEAVNEFGKASSEAMLLVLPRGEPPDFIEWLSNIKARQGSQVKHKVVFTGDPRPTLTWYINGEEMHNSEEISIVTEQNTSTLTIKSFKAEKHTGEIICRAENEAGEVSCTASMGVYTSEMYSESTSEAMAEEIDTVSEQGTDNEESLAESAQIRTPTPILAPKFITKIKDTRTAKGSQAIFECVVPDSKGVVCKWLKDGKEIELIARIRVQTRSIEGFTTTELIIDDVQTDDAGLYSVVVENVAGMETCQANLYVVEELKKPESRAPEFTIALRDKSTQAGEKSVFECKVTGEPQPKVTWYHEKIELEDTGKKVKIESSGDIQRLTIASTEFDDHGKYTCVAENEAGTTRSEATLTVHAEAPQFTRHITDKEISIGEKLILECSVSGLPKPVVQFFSQSTKLVSNNRVSVEHDQTNVHWRLVIKELTKEDFQTYTAVATNSVGVAESKATVKEKEVVVEKESVEATALEFPRFTEELSTVTVQESETAQFSVVVSGKPEPVLEWYKDGKPITVDHTHVITKEEDGRHILIIKEARTEDVGTYSCKATNKAGSLEVAAQLAVEVALQPVFKETLTEVKVHENETARLSVVVEGKPQPVVQWLKDGFPVNIDNEHILTKIDENGRHELVIKEARVTDSGTYSCTATNKAGTVETTANFAVEETLEAPKFTQELVEMSVTPGDTAELVVSVEGRPMPKVEWLKDGISVNIDNVSVFTKKDDRGQHTLIIKNAKVEDSGKYICKATNDLGTVETQCNFTIVEVTKAPTFEEGLCDVSVQEAESASLSVVVSGTPTPAVQWFKNGAPIDIDNTHILVAREAEGRHTLYIKCVNLEDAGTYSCKAENKAGVVESKANFAVQEILEVPRFVEELQPVTVEENQTATLSIVVDGRPQPEVQWYKDGTLITIDGDHYIEKKNGVGRHELIIRQARTEDVGAYSCKATNAVGKAETEANFAVEQSVKLPQFTEELEELSVTQGETATLKVSVEGTPQPEVTWLKAGVPVQIDNVHLIAKKDEKGQYSLTIKNATVEDAGTYSCKATNAAGTAETEAKFAVEKTVSVPHFTEQLEELSVVQGETATLKVSVEGSPQPEVTWMKSGVPVNIDNVNIIAKEDEKGHYSLIIKKATAEDAGTYSCKATNAAGTATTEAKFAVEETVSVPHFTEQLEELSVSQGETATLKVSVEGTPQPEVTWLKAGVPVQIDNVHLIAKKDEKGQYSLTIKNATVEDAGTYSCKATNAAGTAETEAKFAVEKTVSVPHFTEQLEELSVVQGETATLKVSVEGSPQPEITWTKSGAPVNIDNVHIIAKEDEKGHYSLIIKKATAEDAGT</sequence>
<feature type="domain" description="Ig-like" evidence="11">
    <location>
        <begin position="2536"/>
        <end position="2626"/>
    </location>
</feature>
<evidence type="ECO:0000256" key="2">
    <source>
        <dbReference type="ARBA" id="ARBA00006692"/>
    </source>
</evidence>
<evidence type="ECO:0000256" key="10">
    <source>
        <dbReference type="SAM" id="MobiDB-lite"/>
    </source>
</evidence>
<gene>
    <name evidence="12" type="ORF">EVEC_LOCUS8812</name>
</gene>
<feature type="region of interest" description="Disordered" evidence="10">
    <location>
        <begin position="61"/>
        <end position="100"/>
    </location>
</feature>